<sequence length="144" mass="15722">MRPSRSKRPQCLLYVCPPPAPKYKAQLPRPPFPSHTSEIPIQHLGNPSCPIDRSQPHLQPKITHKHYDKMGKGDANSTAKTKGDSSRIKATQVQYFPRALLFPGRGTDVISLGQGRGRHGVWLLWFSGPGCGGRQGGCVGEGVC</sequence>
<evidence type="ECO:0000256" key="1">
    <source>
        <dbReference type="SAM" id="MobiDB-lite"/>
    </source>
</evidence>
<gene>
    <name evidence="2" type="ORF">K505DRAFT_140804</name>
</gene>
<name>A0A6A6XLN5_9PLEO</name>
<dbReference type="Proteomes" id="UP000799757">
    <property type="component" value="Unassembled WGS sequence"/>
</dbReference>
<reference evidence="2" key="1">
    <citation type="journal article" date="2020" name="Stud. Mycol.">
        <title>101 Dothideomycetes genomes: a test case for predicting lifestyles and emergence of pathogens.</title>
        <authorList>
            <person name="Haridas S."/>
            <person name="Albert R."/>
            <person name="Binder M."/>
            <person name="Bloem J."/>
            <person name="Labutti K."/>
            <person name="Salamov A."/>
            <person name="Andreopoulos B."/>
            <person name="Baker S."/>
            <person name="Barry K."/>
            <person name="Bills G."/>
            <person name="Bluhm B."/>
            <person name="Cannon C."/>
            <person name="Castanera R."/>
            <person name="Culley D."/>
            <person name="Daum C."/>
            <person name="Ezra D."/>
            <person name="Gonzalez J."/>
            <person name="Henrissat B."/>
            <person name="Kuo A."/>
            <person name="Liang C."/>
            <person name="Lipzen A."/>
            <person name="Lutzoni F."/>
            <person name="Magnuson J."/>
            <person name="Mondo S."/>
            <person name="Nolan M."/>
            <person name="Ohm R."/>
            <person name="Pangilinan J."/>
            <person name="Park H.-J."/>
            <person name="Ramirez L."/>
            <person name="Alfaro M."/>
            <person name="Sun H."/>
            <person name="Tritt A."/>
            <person name="Yoshinaga Y."/>
            <person name="Zwiers L.-H."/>
            <person name="Turgeon B."/>
            <person name="Goodwin S."/>
            <person name="Spatafora J."/>
            <person name="Crous P."/>
            <person name="Grigoriev I."/>
        </authorList>
    </citation>
    <scope>NUCLEOTIDE SEQUENCE</scope>
    <source>
        <strain evidence="2">CBS 109.77</strain>
    </source>
</reference>
<organism evidence="2 3">
    <name type="scientific">Melanomma pulvis-pyrius CBS 109.77</name>
    <dbReference type="NCBI Taxonomy" id="1314802"/>
    <lineage>
        <taxon>Eukaryota</taxon>
        <taxon>Fungi</taxon>
        <taxon>Dikarya</taxon>
        <taxon>Ascomycota</taxon>
        <taxon>Pezizomycotina</taxon>
        <taxon>Dothideomycetes</taxon>
        <taxon>Pleosporomycetidae</taxon>
        <taxon>Pleosporales</taxon>
        <taxon>Melanommataceae</taxon>
        <taxon>Melanomma</taxon>
    </lineage>
</organism>
<evidence type="ECO:0000313" key="3">
    <source>
        <dbReference type="Proteomes" id="UP000799757"/>
    </source>
</evidence>
<dbReference type="EMBL" id="MU001806">
    <property type="protein sequence ID" value="KAF2797440.1"/>
    <property type="molecule type" value="Genomic_DNA"/>
</dbReference>
<evidence type="ECO:0000313" key="2">
    <source>
        <dbReference type="EMBL" id="KAF2797440.1"/>
    </source>
</evidence>
<accession>A0A6A6XLN5</accession>
<proteinExistence type="predicted"/>
<dbReference type="AlphaFoldDB" id="A0A6A6XLN5"/>
<protein>
    <submittedName>
        <fullName evidence="2">Uncharacterized protein</fullName>
    </submittedName>
</protein>
<feature type="region of interest" description="Disordered" evidence="1">
    <location>
        <begin position="25"/>
        <end position="86"/>
    </location>
</feature>
<keyword evidence="3" id="KW-1185">Reference proteome</keyword>